<evidence type="ECO:0000313" key="3">
    <source>
        <dbReference type="Proteomes" id="UP000321058"/>
    </source>
</evidence>
<keyword evidence="3" id="KW-1185">Reference proteome</keyword>
<protein>
    <submittedName>
        <fullName evidence="2">Uncharacterized protein</fullName>
    </submittedName>
</protein>
<dbReference type="AlphaFoldDB" id="A0A512NDP3"/>
<dbReference type="Proteomes" id="UP000321058">
    <property type="component" value="Unassembled WGS sequence"/>
</dbReference>
<dbReference type="Pfam" id="PF19453">
    <property type="entry name" value="DUF5991"/>
    <property type="match status" value="1"/>
</dbReference>
<accession>A0A512NDP3</accession>
<feature type="chain" id="PRO_5021928354" evidence="1">
    <location>
        <begin position="24"/>
        <end position="147"/>
    </location>
</feature>
<dbReference type="OrthoDB" id="7567271at2"/>
<comment type="caution">
    <text evidence="2">The sequence shown here is derived from an EMBL/GenBank/DDBJ whole genome shotgun (WGS) entry which is preliminary data.</text>
</comment>
<organism evidence="2 3">
    <name type="scientific">Reyranella soli</name>
    <dbReference type="NCBI Taxonomy" id="1230389"/>
    <lineage>
        <taxon>Bacteria</taxon>
        <taxon>Pseudomonadati</taxon>
        <taxon>Pseudomonadota</taxon>
        <taxon>Alphaproteobacteria</taxon>
        <taxon>Hyphomicrobiales</taxon>
        <taxon>Reyranellaceae</taxon>
        <taxon>Reyranella</taxon>
    </lineage>
</organism>
<sequence>MMHRALLSLGLLVAPLTLMPALAAGPWDGTYVWEQGLGKNPGGIALFVTHTLKINGSDCRIDAQGVQSDEHIRCNATANGDKLDVAFASFADGGMNNQFGKKIYAPNQPLFTLTRQGNAIATTWQGYSKNEVDTTGKSTFTKQGSAR</sequence>
<proteinExistence type="predicted"/>
<keyword evidence="1" id="KW-0732">Signal</keyword>
<dbReference type="EMBL" id="BKAJ01000074">
    <property type="protein sequence ID" value="GEP57068.1"/>
    <property type="molecule type" value="Genomic_DNA"/>
</dbReference>
<dbReference type="InterPro" id="IPR046033">
    <property type="entry name" value="DUF5991"/>
</dbReference>
<dbReference type="RefSeq" id="WP_147151443.1">
    <property type="nucleotide sequence ID" value="NZ_BKAJ01000074.1"/>
</dbReference>
<reference evidence="2 3" key="1">
    <citation type="submission" date="2019-07" db="EMBL/GenBank/DDBJ databases">
        <title>Whole genome shotgun sequence of Reyranella soli NBRC 108950.</title>
        <authorList>
            <person name="Hosoyama A."/>
            <person name="Uohara A."/>
            <person name="Ohji S."/>
            <person name="Ichikawa N."/>
        </authorList>
    </citation>
    <scope>NUCLEOTIDE SEQUENCE [LARGE SCALE GENOMIC DNA]</scope>
    <source>
        <strain evidence="2 3">NBRC 108950</strain>
    </source>
</reference>
<evidence type="ECO:0000256" key="1">
    <source>
        <dbReference type="SAM" id="SignalP"/>
    </source>
</evidence>
<feature type="signal peptide" evidence="1">
    <location>
        <begin position="1"/>
        <end position="23"/>
    </location>
</feature>
<gene>
    <name evidence="2" type="ORF">RSO01_42340</name>
</gene>
<name>A0A512NDP3_9HYPH</name>
<evidence type="ECO:0000313" key="2">
    <source>
        <dbReference type="EMBL" id="GEP57068.1"/>
    </source>
</evidence>